<dbReference type="InterPro" id="IPR050708">
    <property type="entry name" value="T6SS_VgrG/RHS"/>
</dbReference>
<keyword evidence="3" id="KW-1185">Reference proteome</keyword>
<dbReference type="PANTHER" id="PTHR32305:SF17">
    <property type="entry name" value="TRNA NUCLEASE WAPA"/>
    <property type="match status" value="1"/>
</dbReference>
<organism evidence="2 3">
    <name type="scientific">Agromyces marinus</name>
    <dbReference type="NCBI Taxonomy" id="1389020"/>
    <lineage>
        <taxon>Bacteria</taxon>
        <taxon>Bacillati</taxon>
        <taxon>Actinomycetota</taxon>
        <taxon>Actinomycetes</taxon>
        <taxon>Micrococcales</taxon>
        <taxon>Microbacteriaceae</taxon>
        <taxon>Agromyces</taxon>
    </lineage>
</organism>
<evidence type="ECO:0000256" key="1">
    <source>
        <dbReference type="SAM" id="MobiDB-lite"/>
    </source>
</evidence>
<evidence type="ECO:0000313" key="2">
    <source>
        <dbReference type="EMBL" id="BDZ53053.1"/>
    </source>
</evidence>
<dbReference type="Pfam" id="PF14431">
    <property type="entry name" value="YwqJ-deaminase"/>
    <property type="match status" value="1"/>
</dbReference>
<evidence type="ECO:0008006" key="4">
    <source>
        <dbReference type="Google" id="ProtNLM"/>
    </source>
</evidence>
<dbReference type="InterPro" id="IPR025968">
    <property type="entry name" value="YwqJ_deaminase"/>
</dbReference>
<gene>
    <name evidence="2" type="ORF">GCM10025870_01260</name>
</gene>
<accession>A0ABM8GX68</accession>
<dbReference type="Proteomes" id="UP001321477">
    <property type="component" value="Chromosome"/>
</dbReference>
<dbReference type="NCBIfam" id="TIGR03696">
    <property type="entry name" value="Rhs_assc_core"/>
    <property type="match status" value="1"/>
</dbReference>
<evidence type="ECO:0000313" key="3">
    <source>
        <dbReference type="Proteomes" id="UP001321477"/>
    </source>
</evidence>
<reference evidence="3" key="1">
    <citation type="journal article" date="2019" name="Int. J. Syst. Evol. Microbiol.">
        <title>The Global Catalogue of Microorganisms (GCM) 10K type strain sequencing project: providing services to taxonomists for standard genome sequencing and annotation.</title>
        <authorList>
            <consortium name="The Broad Institute Genomics Platform"/>
            <consortium name="The Broad Institute Genome Sequencing Center for Infectious Disease"/>
            <person name="Wu L."/>
            <person name="Ma J."/>
        </authorList>
    </citation>
    <scope>NUCLEOTIDE SEQUENCE [LARGE SCALE GENOMIC DNA]</scope>
    <source>
        <strain evidence="3">NBRC 109019</strain>
    </source>
</reference>
<dbReference type="EMBL" id="AP027734">
    <property type="protein sequence ID" value="BDZ53053.1"/>
    <property type="molecule type" value="Genomic_DNA"/>
</dbReference>
<protein>
    <recommendedName>
        <fullName evidence="4">RHS repeat-associated core domain-containing protein</fullName>
    </recommendedName>
</protein>
<dbReference type="Gene3D" id="2.180.10.10">
    <property type="entry name" value="RHS repeat-associated core"/>
    <property type="match status" value="2"/>
</dbReference>
<dbReference type="Pfam" id="PF05593">
    <property type="entry name" value="RHS_repeat"/>
    <property type="match status" value="2"/>
</dbReference>
<proteinExistence type="predicted"/>
<dbReference type="PANTHER" id="PTHR32305">
    <property type="match status" value="1"/>
</dbReference>
<name>A0ABM8GX68_9MICO</name>
<dbReference type="InterPro" id="IPR031325">
    <property type="entry name" value="RHS_repeat"/>
</dbReference>
<sequence length="1650" mass="175274">MKETNQYRPFYGDTAVSYVSGGYLDRIEYGIHADDGVTDAPAKVQFTNLPRCITDLTVPNSWCTTTQSSTTVNHWPDTPIDLICQAGTGCTTYAPTFFNRTRLAKITTYASTGSGYQPVDSWAFGQRFVPQGDGDDLVNSVGIMLRLDTVTHTGNGGSRTDVTLPAVRFDYTALKNRVQPTGTLVDELWRQRVSSVRTESGGRITVNYTTRCVDGLTADPATNTDLCYPVKWTPPASDPRTDYFYKYVIDSVVEGHTDLDPSTPELITGSAPVTTTYDYSQAAWKWVKPDSPLIKDEDKTFSEFRGAKQITTISGAVDTEQTRTVTTYYRGAGGTLTAPIPEVGTVTDHNRFAGEVFASTVMNGATKVSETVTTFGDPVTVATSATSNGFTATRIPSQTVNAATYDAAGTRAHRTRSTTTFNTFNQPTTVDDRGDTATASDNLCTRTTYAHETDSGLAGKHLVALPAAVETVATACDEQPNRPADVVSASKLSYDTAGRPVTVETLDPEDGDGYIQASTVTYDTRGRAIDATDAAGQTTTTGYDHSTGGLLEQTTTTNPLGHATTTRLDPILGVPVAATDANDRTTTGTYDALGRLTAVVYPQHLNAQFPSVAYEYTVQPNGLNAVVTKTISADGKRQHASAVLYDALLRPFQTQQDGRGTGDQAGGQGRMVAHTWYDSAGRVEKQTEPWWVQGASTQAPETPPADTSGHTTFTYDAAGRQTAQIFWIHTDSDPANEQWRTSTVYDGATTLQIPPMGATPTSTTVDARGRTTTLTQYARDPDTDTTATTPELVTALPATTTSYAYDAAGRLTGMTDHEGNTWSYGYDWAGRQVTATDPDAGTSSTTYDVLGRVLTRTNGNDQTLGYTYDALGRTTTVRDSSPTGTIRAEWEYDTVYQGVLTSATRYVDGQAYVTRTDDWDAAYRPTQTSLELPDTGAFTNLQTRTLSSTIDYTVDGQATRISYPAVTDSSGKAILGAETVTTTYDAASSMPSWMSGGFGWGVYVAASRFAADGRPLLTDLGNTYGAVASYGYEDGTKRLSSIRLDRERINGTDLELTYGYDPSGNVTSITDTPTNTALSGAEFQDNQCFSYDGLARMQSAWTAGNGDCDQAPTAGAMGGAAPYWTNYSYDVLGNRTKQTTTTADGTQTTTTYGHGAGNAGPHAVTTATTAGVPTTYTYDAAGNRASVQAGGVTTGYTWDAEGELVTAGDTSNLYDADGNRIIRTDANGTTIYASGQEIHIDTDGDVSATRYYSFAGKLVAIRTDRGLGDGVASIITDHHGTPIAAIPNGGHPARTAINRLYTDPFGATRGNPTAGAIPGDSQFLGKTRDATTGLTQIGARFYDEATGAFISVDPIIDLNDPQQRNAYGYANGSPVSRADPSGLRVTDVGSSSGYHRPTYWIERERQKEANAADQARVTNAYKSMRGLKKEVVPAVTPPNPCVSSGTCKYTPDLSNLREMAHGALDVAGLVPGAGEVADGLNGLWYLAEGDYVSAGLSFGGMVPFLGWGAMIGKGAKAADAARLVSAVDNEAARVVASQSIRQRGPVLSGAMDRTSGAIFFGQNTGVPSPLHGELKAALDAFPGPPAAGKGIPGTHSEINAINQGLYARPGSTISDFVLYSVRLRGAQQGSQIMMCPNCSGILNGAEDLIQ</sequence>
<dbReference type="CDD" id="cd20745">
    <property type="entry name" value="FIX_RhsA_AHH_HNH-like"/>
    <property type="match status" value="1"/>
</dbReference>
<dbReference type="InterPro" id="IPR006530">
    <property type="entry name" value="YD"/>
</dbReference>
<feature type="region of interest" description="Disordered" evidence="1">
    <location>
        <begin position="1367"/>
        <end position="1389"/>
    </location>
</feature>
<dbReference type="NCBIfam" id="TIGR01643">
    <property type="entry name" value="YD_repeat_2x"/>
    <property type="match status" value="2"/>
</dbReference>
<dbReference type="InterPro" id="IPR022385">
    <property type="entry name" value="Rhs_assc_core"/>
</dbReference>